<dbReference type="AlphaFoldDB" id="A0A812TJP6"/>
<dbReference type="InterPro" id="IPR011009">
    <property type="entry name" value="Kinase-like_dom_sf"/>
</dbReference>
<comment type="caution">
    <text evidence="3">The sequence shown here is derived from an EMBL/GenBank/DDBJ whole genome shotgun (WGS) entry which is preliminary data.</text>
</comment>
<keyword evidence="4" id="KW-1185">Reference proteome</keyword>
<evidence type="ECO:0000313" key="4">
    <source>
        <dbReference type="Proteomes" id="UP000604046"/>
    </source>
</evidence>
<dbReference type="EMBL" id="CAJNDS010002553">
    <property type="protein sequence ID" value="CAE7524268.1"/>
    <property type="molecule type" value="Genomic_DNA"/>
</dbReference>
<evidence type="ECO:0000256" key="1">
    <source>
        <dbReference type="SAM" id="MobiDB-lite"/>
    </source>
</evidence>
<accession>A0A812TJP6</accession>
<evidence type="ECO:0000313" key="3">
    <source>
        <dbReference type="EMBL" id="CAE7524268.1"/>
    </source>
</evidence>
<dbReference type="GO" id="GO:0004672">
    <property type="term" value="F:protein kinase activity"/>
    <property type="evidence" value="ECO:0007669"/>
    <property type="project" value="InterPro"/>
</dbReference>
<dbReference type="Proteomes" id="UP000604046">
    <property type="component" value="Unassembled WGS sequence"/>
</dbReference>
<feature type="region of interest" description="Disordered" evidence="1">
    <location>
        <begin position="1"/>
        <end position="20"/>
    </location>
</feature>
<feature type="domain" description="Protein kinase" evidence="2">
    <location>
        <begin position="45"/>
        <end position="229"/>
    </location>
</feature>
<feature type="non-terminal residue" evidence="3">
    <location>
        <position position="229"/>
    </location>
</feature>
<dbReference type="PROSITE" id="PS50011">
    <property type="entry name" value="PROTEIN_KINASE_DOM"/>
    <property type="match status" value="1"/>
</dbReference>
<dbReference type="InterPro" id="IPR000719">
    <property type="entry name" value="Prot_kinase_dom"/>
</dbReference>
<name>A0A812TJP6_9DINO</name>
<sequence length="229" mass="25374">MSTTASPSETPSSGSGSARREGLGFRVEGLGFWVGTELDGGKELYRLERHLQKAIFGDVYEALALSTGRRLAVKVTELEKMRLQAKHQTLCESPLCEIRFAEMMKGLDNVLQLEEDQAKLLILDVARGLASLHMRGLAMQDVTLENMLLFVDEDGQWQVRVGDPGQAVAFVMDPATGQEKPVPFNGLVADDFRPPELYEEQDYLASRVDSWCLGWNTFYLLTAAASADK</sequence>
<organism evidence="3 4">
    <name type="scientific">Symbiodinium natans</name>
    <dbReference type="NCBI Taxonomy" id="878477"/>
    <lineage>
        <taxon>Eukaryota</taxon>
        <taxon>Sar</taxon>
        <taxon>Alveolata</taxon>
        <taxon>Dinophyceae</taxon>
        <taxon>Suessiales</taxon>
        <taxon>Symbiodiniaceae</taxon>
        <taxon>Symbiodinium</taxon>
    </lineage>
</organism>
<dbReference type="OrthoDB" id="439212at2759"/>
<dbReference type="Gene3D" id="1.10.510.10">
    <property type="entry name" value="Transferase(Phosphotransferase) domain 1"/>
    <property type="match status" value="1"/>
</dbReference>
<protein>
    <submittedName>
        <fullName evidence="3">Stk33 protein</fullName>
    </submittedName>
</protein>
<evidence type="ECO:0000259" key="2">
    <source>
        <dbReference type="PROSITE" id="PS50011"/>
    </source>
</evidence>
<reference evidence="3" key="1">
    <citation type="submission" date="2021-02" db="EMBL/GenBank/DDBJ databases">
        <authorList>
            <person name="Dougan E. K."/>
            <person name="Rhodes N."/>
            <person name="Thang M."/>
            <person name="Chan C."/>
        </authorList>
    </citation>
    <scope>NUCLEOTIDE SEQUENCE</scope>
</reference>
<proteinExistence type="predicted"/>
<feature type="compositionally biased region" description="Low complexity" evidence="1">
    <location>
        <begin position="1"/>
        <end position="17"/>
    </location>
</feature>
<dbReference type="SUPFAM" id="SSF56112">
    <property type="entry name" value="Protein kinase-like (PK-like)"/>
    <property type="match status" value="1"/>
</dbReference>
<gene>
    <name evidence="3" type="primary">Stk33</name>
    <name evidence="3" type="ORF">SNAT2548_LOCUS29346</name>
</gene>
<dbReference type="GO" id="GO:0005524">
    <property type="term" value="F:ATP binding"/>
    <property type="evidence" value="ECO:0007669"/>
    <property type="project" value="InterPro"/>
</dbReference>
<dbReference type="Pfam" id="PF00069">
    <property type="entry name" value="Pkinase"/>
    <property type="match status" value="1"/>
</dbReference>